<feature type="region of interest" description="Disordered" evidence="6">
    <location>
        <begin position="1"/>
        <end position="39"/>
    </location>
</feature>
<evidence type="ECO:0000256" key="5">
    <source>
        <dbReference type="RuleBase" id="RU000682"/>
    </source>
</evidence>
<dbReference type="PANTHER" id="PTHR11636:SF5">
    <property type="entry name" value="POU DOMAIN MOTIF 3, ISOFORM F"/>
    <property type="match status" value="1"/>
</dbReference>
<sequence>LNNLPVCPAAKSHPEGNEHSGSDCRLTDPETRLSRRERTHFTVATRAILAAAYEKNPRPKGQELTRLAMETGHNRESIRIWFCNRRQLTNQAKGQKSMTT</sequence>
<dbReference type="InterPro" id="IPR050255">
    <property type="entry name" value="POU_domain_TF"/>
</dbReference>
<evidence type="ECO:0000256" key="6">
    <source>
        <dbReference type="SAM" id="MobiDB-lite"/>
    </source>
</evidence>
<organism evidence="8">
    <name type="scientific">Echinostoma caproni</name>
    <dbReference type="NCBI Taxonomy" id="27848"/>
    <lineage>
        <taxon>Eukaryota</taxon>
        <taxon>Metazoa</taxon>
        <taxon>Spiralia</taxon>
        <taxon>Lophotrochozoa</taxon>
        <taxon>Platyhelminthes</taxon>
        <taxon>Trematoda</taxon>
        <taxon>Digenea</taxon>
        <taxon>Plagiorchiida</taxon>
        <taxon>Echinostomata</taxon>
        <taxon>Echinostomatoidea</taxon>
        <taxon>Echinostomatidae</taxon>
        <taxon>Echinostoma</taxon>
    </lineage>
</organism>
<dbReference type="GO" id="GO:0005634">
    <property type="term" value="C:nucleus"/>
    <property type="evidence" value="ECO:0007669"/>
    <property type="project" value="UniProtKB-SubCell"/>
</dbReference>
<name>A0A183B896_9TREM</name>
<feature type="domain" description="Homeobox" evidence="7">
    <location>
        <begin position="32"/>
        <end position="92"/>
    </location>
</feature>
<evidence type="ECO:0000256" key="3">
    <source>
        <dbReference type="ARBA" id="ARBA00023242"/>
    </source>
</evidence>
<comment type="subcellular location">
    <subcellularLocation>
        <location evidence="4 5">Nucleus</location>
    </subcellularLocation>
</comment>
<dbReference type="SUPFAM" id="SSF46689">
    <property type="entry name" value="Homeodomain-like"/>
    <property type="match status" value="1"/>
</dbReference>
<dbReference type="SMART" id="SM00389">
    <property type="entry name" value="HOX"/>
    <property type="match status" value="1"/>
</dbReference>
<dbReference type="InterPro" id="IPR009057">
    <property type="entry name" value="Homeodomain-like_sf"/>
</dbReference>
<proteinExistence type="predicted"/>
<dbReference type="Pfam" id="PF00046">
    <property type="entry name" value="Homeodomain"/>
    <property type="match status" value="1"/>
</dbReference>
<keyword evidence="1 4" id="KW-0238">DNA-binding</keyword>
<dbReference type="CDD" id="cd00086">
    <property type="entry name" value="homeodomain"/>
    <property type="match status" value="1"/>
</dbReference>
<dbReference type="WBParaSite" id="ECPE_0001547101-mRNA-1">
    <property type="protein sequence ID" value="ECPE_0001547101-mRNA-1"/>
    <property type="gene ID" value="ECPE_0001547101"/>
</dbReference>
<feature type="DNA-binding region" description="Homeobox" evidence="4">
    <location>
        <begin position="34"/>
        <end position="93"/>
    </location>
</feature>
<evidence type="ECO:0000256" key="2">
    <source>
        <dbReference type="ARBA" id="ARBA00023155"/>
    </source>
</evidence>
<dbReference type="GO" id="GO:0000978">
    <property type="term" value="F:RNA polymerase II cis-regulatory region sequence-specific DNA binding"/>
    <property type="evidence" value="ECO:0007669"/>
    <property type="project" value="TreeGrafter"/>
</dbReference>
<dbReference type="GO" id="GO:0000981">
    <property type="term" value="F:DNA-binding transcription factor activity, RNA polymerase II-specific"/>
    <property type="evidence" value="ECO:0007669"/>
    <property type="project" value="TreeGrafter"/>
</dbReference>
<dbReference type="AlphaFoldDB" id="A0A183B896"/>
<dbReference type="PROSITE" id="PS50071">
    <property type="entry name" value="HOMEOBOX_2"/>
    <property type="match status" value="1"/>
</dbReference>
<evidence type="ECO:0000256" key="1">
    <source>
        <dbReference type="ARBA" id="ARBA00023125"/>
    </source>
</evidence>
<dbReference type="InterPro" id="IPR001356">
    <property type="entry name" value="HD"/>
</dbReference>
<evidence type="ECO:0000313" key="8">
    <source>
        <dbReference type="WBParaSite" id="ECPE_0001547101-mRNA-1"/>
    </source>
</evidence>
<reference evidence="8" key="1">
    <citation type="submission" date="2016-06" db="UniProtKB">
        <authorList>
            <consortium name="WormBaseParasite"/>
        </authorList>
    </citation>
    <scope>IDENTIFICATION</scope>
</reference>
<keyword evidence="3 4" id="KW-0539">Nucleus</keyword>
<dbReference type="Gene3D" id="1.10.10.60">
    <property type="entry name" value="Homeodomain-like"/>
    <property type="match status" value="1"/>
</dbReference>
<protein>
    <submittedName>
        <fullName evidence="8">Homeobox domain-containing protein</fullName>
    </submittedName>
</protein>
<evidence type="ECO:0000256" key="4">
    <source>
        <dbReference type="PROSITE-ProRule" id="PRU00108"/>
    </source>
</evidence>
<feature type="compositionally biased region" description="Basic and acidic residues" evidence="6">
    <location>
        <begin position="12"/>
        <end position="39"/>
    </location>
</feature>
<keyword evidence="2 4" id="KW-0371">Homeobox</keyword>
<dbReference type="PANTHER" id="PTHR11636">
    <property type="entry name" value="POU DOMAIN"/>
    <property type="match status" value="1"/>
</dbReference>
<evidence type="ECO:0000259" key="7">
    <source>
        <dbReference type="PROSITE" id="PS50071"/>
    </source>
</evidence>
<accession>A0A183B896</accession>